<keyword evidence="3" id="KW-1185">Reference proteome</keyword>
<feature type="transmembrane region" description="Helical" evidence="1">
    <location>
        <begin position="161"/>
        <end position="181"/>
    </location>
</feature>
<evidence type="ECO:0000256" key="1">
    <source>
        <dbReference type="SAM" id="Phobius"/>
    </source>
</evidence>
<dbReference type="InterPro" id="IPR025962">
    <property type="entry name" value="SdpI/YhfL"/>
</dbReference>
<sequence>MVKKWGPAVLLGALDALILMWFWGHFQAPFRLGQQLLIVITIAYLLSWFTPFLLVKNFHWQPSRVIWHWMLGWLGYGAALIVVPSWFVSAQANEIGIGFMLSFFGILCVDAPRNGVLGIRVSWTYASEVVWRKTNQLGGWLLYVGGLVGIGISAWKPTIGMALIVIPALIAGVVSVVYAYWLSRRPHSMS</sequence>
<evidence type="ECO:0000313" key="2">
    <source>
        <dbReference type="EMBL" id="MFC6294745.1"/>
    </source>
</evidence>
<evidence type="ECO:0000313" key="3">
    <source>
        <dbReference type="Proteomes" id="UP001596227"/>
    </source>
</evidence>
<reference evidence="3" key="1">
    <citation type="journal article" date="2019" name="Int. J. Syst. Evol. Microbiol.">
        <title>The Global Catalogue of Microorganisms (GCM) 10K type strain sequencing project: providing services to taxonomists for standard genome sequencing and annotation.</title>
        <authorList>
            <consortium name="The Broad Institute Genomics Platform"/>
            <consortium name="The Broad Institute Genome Sequencing Center for Infectious Disease"/>
            <person name="Wu L."/>
            <person name="Ma J."/>
        </authorList>
    </citation>
    <scope>NUCLEOTIDE SEQUENCE [LARGE SCALE GENOMIC DNA]</scope>
    <source>
        <strain evidence="3">CCM 8934</strain>
    </source>
</reference>
<feature type="transmembrane region" description="Helical" evidence="1">
    <location>
        <begin position="67"/>
        <end position="89"/>
    </location>
</feature>
<keyword evidence="1" id="KW-0812">Transmembrane</keyword>
<feature type="transmembrane region" description="Helical" evidence="1">
    <location>
        <begin position="36"/>
        <end position="55"/>
    </location>
</feature>
<dbReference type="EMBL" id="JBHSSB010000015">
    <property type="protein sequence ID" value="MFC6294745.1"/>
    <property type="molecule type" value="Genomic_DNA"/>
</dbReference>
<feature type="transmembrane region" description="Helical" evidence="1">
    <location>
        <begin position="137"/>
        <end position="155"/>
    </location>
</feature>
<dbReference type="Proteomes" id="UP001596227">
    <property type="component" value="Unassembled WGS sequence"/>
</dbReference>
<proteinExistence type="predicted"/>
<protein>
    <submittedName>
        <fullName evidence="2">SdpI family protein</fullName>
    </submittedName>
</protein>
<gene>
    <name evidence="2" type="ORF">ACFQH1_05980</name>
</gene>
<accession>A0ABW1UF60</accession>
<organism evidence="2 3">
    <name type="scientific">Lactiplantibacillus daoliensis</name>
    <dbReference type="NCBI Taxonomy" id="2559916"/>
    <lineage>
        <taxon>Bacteria</taxon>
        <taxon>Bacillati</taxon>
        <taxon>Bacillota</taxon>
        <taxon>Bacilli</taxon>
        <taxon>Lactobacillales</taxon>
        <taxon>Lactobacillaceae</taxon>
        <taxon>Lactiplantibacillus</taxon>
    </lineage>
</organism>
<dbReference type="RefSeq" id="WP_137606488.1">
    <property type="nucleotide sequence ID" value="NZ_BJDH01000002.1"/>
</dbReference>
<feature type="transmembrane region" description="Helical" evidence="1">
    <location>
        <begin position="7"/>
        <end position="24"/>
    </location>
</feature>
<keyword evidence="1" id="KW-1133">Transmembrane helix</keyword>
<comment type="caution">
    <text evidence="2">The sequence shown here is derived from an EMBL/GenBank/DDBJ whole genome shotgun (WGS) entry which is preliminary data.</text>
</comment>
<name>A0ABW1UF60_9LACO</name>
<dbReference type="Pfam" id="PF13630">
    <property type="entry name" value="SdpI"/>
    <property type="match status" value="1"/>
</dbReference>
<feature type="transmembrane region" description="Helical" evidence="1">
    <location>
        <begin position="95"/>
        <end position="116"/>
    </location>
</feature>
<keyword evidence="1" id="KW-0472">Membrane</keyword>